<evidence type="ECO:0000313" key="2">
    <source>
        <dbReference type="Proteomes" id="UP001281147"/>
    </source>
</evidence>
<accession>A0ACC3NJ50</accession>
<organism evidence="1 2">
    <name type="scientific">Vermiconidia calcicola</name>
    <dbReference type="NCBI Taxonomy" id="1690605"/>
    <lineage>
        <taxon>Eukaryota</taxon>
        <taxon>Fungi</taxon>
        <taxon>Dikarya</taxon>
        <taxon>Ascomycota</taxon>
        <taxon>Pezizomycotina</taxon>
        <taxon>Dothideomycetes</taxon>
        <taxon>Dothideomycetidae</taxon>
        <taxon>Mycosphaerellales</taxon>
        <taxon>Extremaceae</taxon>
        <taxon>Vermiconidia</taxon>
    </lineage>
</organism>
<sequence>MSREPDVLVTGSSGHLGVGLMLHLPQFSSFTPIGLDMLPSEYTSIVGSITDRTLIADVFERWPSIRYVLHTATLHKPHIGSHSKEAFIETNVQGTLVLLEEASRTGRIEAFIFTSTTSTFGAALAPAPGEPAAWIDESVVPIPKNIYGVTKMAAEDMCKLIHDETNMPILVLKVSRFFPEHDDSMKNRLAYYDNNLKVCELMYRRVDICDVVDAHVCAMRKAREIGWGKYIISAPSPFSNNAATLQSLGEGRVKEVVKRVSPEEVGVFHRRGWKFPDRIDRVYDSSKAQRELGWTALYPFWGACIRVGLNSPWQSNLALEVGKRGYHAVPTGVYTT</sequence>
<comment type="caution">
    <text evidence="1">The sequence shown here is derived from an EMBL/GenBank/DDBJ whole genome shotgun (WGS) entry which is preliminary data.</text>
</comment>
<dbReference type="Proteomes" id="UP001281147">
    <property type="component" value="Unassembled WGS sequence"/>
</dbReference>
<gene>
    <name evidence="1" type="ORF">LTR37_005513</name>
</gene>
<name>A0ACC3NJ50_9PEZI</name>
<evidence type="ECO:0000313" key="1">
    <source>
        <dbReference type="EMBL" id="KAK3717742.1"/>
    </source>
</evidence>
<protein>
    <submittedName>
        <fullName evidence="1">Uncharacterized protein</fullName>
    </submittedName>
</protein>
<keyword evidence="2" id="KW-1185">Reference proteome</keyword>
<reference evidence="1" key="1">
    <citation type="submission" date="2023-07" db="EMBL/GenBank/DDBJ databases">
        <title>Black Yeasts Isolated from many extreme environments.</title>
        <authorList>
            <person name="Coleine C."/>
            <person name="Stajich J.E."/>
            <person name="Selbmann L."/>
        </authorList>
    </citation>
    <scope>NUCLEOTIDE SEQUENCE</scope>
    <source>
        <strain evidence="1">CCFEE 5714</strain>
    </source>
</reference>
<proteinExistence type="predicted"/>
<dbReference type="EMBL" id="JAUTXU010000035">
    <property type="protein sequence ID" value="KAK3717742.1"/>
    <property type="molecule type" value="Genomic_DNA"/>
</dbReference>